<organism evidence="2 3">
    <name type="scientific">Micromonospora solifontis</name>
    <dbReference type="NCBI Taxonomy" id="2487138"/>
    <lineage>
        <taxon>Bacteria</taxon>
        <taxon>Bacillati</taxon>
        <taxon>Actinomycetota</taxon>
        <taxon>Actinomycetes</taxon>
        <taxon>Micromonosporales</taxon>
        <taxon>Micromonosporaceae</taxon>
        <taxon>Micromonospora</taxon>
    </lineage>
</organism>
<keyword evidence="1" id="KW-0812">Transmembrane</keyword>
<gene>
    <name evidence="2" type="ORF">EFE23_16900</name>
</gene>
<sequence>MQTDGSTARPPRAANPTLLYARPGIVVTAERFTVGRASWPVAELTQVWTTRGPHDRLALQAVGVSGALIGAVGVLLGFTGGLQRLTAAAYLMLGVVGLLPVLLVLIGDRWRPPAYELWGRHKGTEVLLFSSDDERQFGQVARALRRAREGVRLGGWEDPLASAGVWRPNR</sequence>
<dbReference type="EMBL" id="RJLN01000046">
    <property type="protein sequence ID" value="RNL97913.1"/>
    <property type="molecule type" value="Genomic_DNA"/>
</dbReference>
<evidence type="ECO:0000256" key="1">
    <source>
        <dbReference type="SAM" id="Phobius"/>
    </source>
</evidence>
<keyword evidence="1" id="KW-0472">Membrane</keyword>
<feature type="transmembrane region" description="Helical" evidence="1">
    <location>
        <begin position="87"/>
        <end position="106"/>
    </location>
</feature>
<name>A0ABX9WFM6_9ACTN</name>
<protein>
    <submittedName>
        <fullName evidence="2">Uncharacterized protein</fullName>
    </submittedName>
</protein>
<reference evidence="2 3" key="1">
    <citation type="submission" date="2018-11" db="EMBL/GenBank/DDBJ databases">
        <title>Micromonospora sp. PPF5-17, a new actinomycetes isolated from a hot spring soil.</title>
        <authorList>
            <person name="Thawai C."/>
        </authorList>
    </citation>
    <scope>NUCLEOTIDE SEQUENCE [LARGE SCALE GENOMIC DNA]</scope>
    <source>
        <strain evidence="2 3">PPF5-17</strain>
    </source>
</reference>
<keyword evidence="1" id="KW-1133">Transmembrane helix</keyword>
<comment type="caution">
    <text evidence="2">The sequence shown here is derived from an EMBL/GenBank/DDBJ whole genome shotgun (WGS) entry which is preliminary data.</text>
</comment>
<keyword evidence="3" id="KW-1185">Reference proteome</keyword>
<dbReference type="Pfam" id="PF19744">
    <property type="entry name" value="DUF6232"/>
    <property type="match status" value="1"/>
</dbReference>
<accession>A0ABX9WFM6</accession>
<evidence type="ECO:0000313" key="3">
    <source>
        <dbReference type="Proteomes" id="UP000280698"/>
    </source>
</evidence>
<feature type="transmembrane region" description="Helical" evidence="1">
    <location>
        <begin position="57"/>
        <end position="81"/>
    </location>
</feature>
<dbReference type="RefSeq" id="WP_123241898.1">
    <property type="nucleotide sequence ID" value="NZ_JAAHBY010000046.1"/>
</dbReference>
<dbReference type="InterPro" id="IPR045629">
    <property type="entry name" value="DUF6232"/>
</dbReference>
<dbReference type="Proteomes" id="UP000280698">
    <property type="component" value="Unassembled WGS sequence"/>
</dbReference>
<proteinExistence type="predicted"/>
<evidence type="ECO:0000313" key="2">
    <source>
        <dbReference type="EMBL" id="RNL97913.1"/>
    </source>
</evidence>